<proteinExistence type="predicted"/>
<feature type="compositionally biased region" description="Polar residues" evidence="1">
    <location>
        <begin position="39"/>
        <end position="52"/>
    </location>
</feature>
<feature type="region of interest" description="Disordered" evidence="1">
    <location>
        <begin position="31"/>
        <end position="52"/>
    </location>
</feature>
<dbReference type="AlphaFoldDB" id="A0A0C9XGP4"/>
<organism evidence="2 3">
    <name type="scientific">Pisolithus microcarpus 441</name>
    <dbReference type="NCBI Taxonomy" id="765257"/>
    <lineage>
        <taxon>Eukaryota</taxon>
        <taxon>Fungi</taxon>
        <taxon>Dikarya</taxon>
        <taxon>Basidiomycota</taxon>
        <taxon>Agaricomycotina</taxon>
        <taxon>Agaricomycetes</taxon>
        <taxon>Agaricomycetidae</taxon>
        <taxon>Boletales</taxon>
        <taxon>Sclerodermatineae</taxon>
        <taxon>Pisolithaceae</taxon>
        <taxon>Pisolithus</taxon>
    </lineage>
</organism>
<name>A0A0C9XGP4_9AGAM</name>
<gene>
    <name evidence="2" type="ORF">PISMIDRAFT_19507</name>
</gene>
<evidence type="ECO:0000313" key="2">
    <source>
        <dbReference type="EMBL" id="KIK11460.1"/>
    </source>
</evidence>
<keyword evidence="3" id="KW-1185">Reference proteome</keyword>
<dbReference type="HOGENOM" id="CLU_3088156_0_0_1"/>
<dbReference type="EMBL" id="KN834212">
    <property type="protein sequence ID" value="KIK11460.1"/>
    <property type="molecule type" value="Genomic_DNA"/>
</dbReference>
<reference evidence="2 3" key="1">
    <citation type="submission" date="2014-04" db="EMBL/GenBank/DDBJ databases">
        <authorList>
            <consortium name="DOE Joint Genome Institute"/>
            <person name="Kuo A."/>
            <person name="Kohler A."/>
            <person name="Costa M.D."/>
            <person name="Nagy L.G."/>
            <person name="Floudas D."/>
            <person name="Copeland A."/>
            <person name="Barry K.W."/>
            <person name="Cichocki N."/>
            <person name="Veneault-Fourrey C."/>
            <person name="LaButti K."/>
            <person name="Lindquist E.A."/>
            <person name="Lipzen A."/>
            <person name="Lundell T."/>
            <person name="Morin E."/>
            <person name="Murat C."/>
            <person name="Sun H."/>
            <person name="Tunlid A."/>
            <person name="Henrissat B."/>
            <person name="Grigoriev I.V."/>
            <person name="Hibbett D.S."/>
            <person name="Martin F."/>
            <person name="Nordberg H.P."/>
            <person name="Cantor M.N."/>
            <person name="Hua S.X."/>
        </authorList>
    </citation>
    <scope>NUCLEOTIDE SEQUENCE [LARGE SCALE GENOMIC DNA]</scope>
    <source>
        <strain evidence="2 3">441</strain>
    </source>
</reference>
<evidence type="ECO:0000313" key="3">
    <source>
        <dbReference type="Proteomes" id="UP000054018"/>
    </source>
</evidence>
<dbReference type="Proteomes" id="UP000054018">
    <property type="component" value="Unassembled WGS sequence"/>
</dbReference>
<sequence length="52" mass="5449">MELPEGYPAPQNLSRPVAKLNVALYGSKQGALSARMPTGESSMGASERISLS</sequence>
<accession>A0A0C9XGP4</accession>
<reference evidence="3" key="2">
    <citation type="submission" date="2015-01" db="EMBL/GenBank/DDBJ databases">
        <title>Evolutionary Origins and Diversification of the Mycorrhizal Mutualists.</title>
        <authorList>
            <consortium name="DOE Joint Genome Institute"/>
            <consortium name="Mycorrhizal Genomics Consortium"/>
            <person name="Kohler A."/>
            <person name="Kuo A."/>
            <person name="Nagy L.G."/>
            <person name="Floudas D."/>
            <person name="Copeland A."/>
            <person name="Barry K.W."/>
            <person name="Cichocki N."/>
            <person name="Veneault-Fourrey C."/>
            <person name="LaButti K."/>
            <person name="Lindquist E.A."/>
            <person name="Lipzen A."/>
            <person name="Lundell T."/>
            <person name="Morin E."/>
            <person name="Murat C."/>
            <person name="Riley R."/>
            <person name="Ohm R."/>
            <person name="Sun H."/>
            <person name="Tunlid A."/>
            <person name="Henrissat B."/>
            <person name="Grigoriev I.V."/>
            <person name="Hibbett D.S."/>
            <person name="Martin F."/>
        </authorList>
    </citation>
    <scope>NUCLEOTIDE SEQUENCE [LARGE SCALE GENOMIC DNA]</scope>
    <source>
        <strain evidence="3">441</strain>
    </source>
</reference>
<evidence type="ECO:0000256" key="1">
    <source>
        <dbReference type="SAM" id="MobiDB-lite"/>
    </source>
</evidence>
<protein>
    <submittedName>
        <fullName evidence="2">Uncharacterized protein</fullName>
    </submittedName>
</protein>